<proteinExistence type="predicted"/>
<dbReference type="Proteomes" id="UP000092462">
    <property type="component" value="Unassembled WGS sequence"/>
</dbReference>
<dbReference type="EnsemblMetazoa" id="PPAI002799-RA">
    <property type="protein sequence ID" value="PPAI002799-PA"/>
    <property type="gene ID" value="PPAI002799"/>
</dbReference>
<dbReference type="AlphaFoldDB" id="A0A1B0D5P2"/>
<dbReference type="Gene3D" id="4.10.800.10">
    <property type="entry name" value="Thyroglobulin type-1"/>
    <property type="match status" value="2"/>
</dbReference>
<organism evidence="3 4">
    <name type="scientific">Phlebotomus papatasi</name>
    <name type="common">Sandfly</name>
    <dbReference type="NCBI Taxonomy" id="29031"/>
    <lineage>
        <taxon>Eukaryota</taxon>
        <taxon>Metazoa</taxon>
        <taxon>Ecdysozoa</taxon>
        <taxon>Arthropoda</taxon>
        <taxon>Hexapoda</taxon>
        <taxon>Insecta</taxon>
        <taxon>Pterygota</taxon>
        <taxon>Neoptera</taxon>
        <taxon>Endopterygota</taxon>
        <taxon>Diptera</taxon>
        <taxon>Nematocera</taxon>
        <taxon>Psychodoidea</taxon>
        <taxon>Psychodidae</taxon>
        <taxon>Phlebotomus</taxon>
        <taxon>Phlebotomus</taxon>
    </lineage>
</organism>
<evidence type="ECO:0000313" key="4">
    <source>
        <dbReference type="Proteomes" id="UP000092462"/>
    </source>
</evidence>
<keyword evidence="4" id="KW-1185">Reference proteome</keyword>
<protein>
    <recommendedName>
        <fullName evidence="2">Thyroglobulin type-1 domain-containing protein</fullName>
    </recommendedName>
</protein>
<dbReference type="PROSITE" id="PS51162">
    <property type="entry name" value="THYROGLOBULIN_1_2"/>
    <property type="match status" value="2"/>
</dbReference>
<comment type="caution">
    <text evidence="1">Lacks conserved residue(s) required for the propagation of feature annotation.</text>
</comment>
<evidence type="ECO:0000313" key="3">
    <source>
        <dbReference type="EnsemblMetazoa" id="PPAI002799-PA"/>
    </source>
</evidence>
<dbReference type="InterPro" id="IPR000716">
    <property type="entry name" value="Thyroglobulin_1"/>
</dbReference>
<dbReference type="VEuPathDB" id="VectorBase:PPAPM1_005406"/>
<dbReference type="EMBL" id="AJVK01025463">
    <property type="status" value="NOT_ANNOTATED_CDS"/>
    <property type="molecule type" value="Genomic_DNA"/>
</dbReference>
<sequence length="226" mass="25627">MKCECSRQESSLGRVLETDMRVPFVRCNEMGSFDQLQCIKDQCLCVDIHSGFPTSDVVNITSQGLQTLPCFNESGYNNDSYHRECEEKKSILVQTLYNRARIGLYAANDTETYEFCQPDGYYARIQQNDTHKFCSDKFGNQIANYAAILGSPEADTMTCNCARVELLLKEREAYEIPVCCSNGNYPKVSCRRGLCFCTDENGNQTSMEVPHEEIKTLDCYSGKNFC</sequence>
<evidence type="ECO:0000259" key="2">
    <source>
        <dbReference type="PROSITE" id="PS51162"/>
    </source>
</evidence>
<dbReference type="InterPro" id="IPR036857">
    <property type="entry name" value="Thyroglobulin_1_sf"/>
</dbReference>
<evidence type="ECO:0000256" key="1">
    <source>
        <dbReference type="PROSITE-ProRule" id="PRU00500"/>
    </source>
</evidence>
<dbReference type="Pfam" id="PF00086">
    <property type="entry name" value="Thyroglobulin_1"/>
    <property type="match status" value="2"/>
</dbReference>
<dbReference type="VEuPathDB" id="VectorBase:PPAI002799"/>
<feature type="domain" description="Thyroglobulin type-1" evidence="2">
    <location>
        <begin position="2"/>
        <end position="70"/>
    </location>
</feature>
<dbReference type="SUPFAM" id="SSF57610">
    <property type="entry name" value="Thyroglobulin type-1 domain"/>
    <property type="match status" value="3"/>
</dbReference>
<accession>A0A1B0D5P2</accession>
<name>A0A1B0D5P2_PHLPP</name>
<feature type="domain" description="Thyroglobulin type-1" evidence="2">
    <location>
        <begin position="156"/>
        <end position="219"/>
    </location>
</feature>
<reference evidence="3" key="1">
    <citation type="submission" date="2022-08" db="UniProtKB">
        <authorList>
            <consortium name="EnsemblMetazoa"/>
        </authorList>
    </citation>
    <scope>IDENTIFICATION</scope>
    <source>
        <strain evidence="3">Israel</strain>
    </source>
</reference>